<dbReference type="EMBL" id="CP002659">
    <property type="protein sequence ID" value="AEC02142.1"/>
    <property type="molecule type" value="Genomic_DNA"/>
</dbReference>
<dbReference type="SUPFAM" id="SSF53448">
    <property type="entry name" value="Nucleotide-diphospho-sugar transferases"/>
    <property type="match status" value="1"/>
</dbReference>
<sequence>MEVTYTVHPRQRDIGRRIHQLHQKEHLAVGILDVGTEQELETCIDWYVANLNSCLHVITVDGNGDIQQWRRRWPDVSWLVFSAHTLLAEKLGALADECYTTYFMVVRTDMELVHYDRLLLARHVAGTPSPAVLAPFLYNNAGELLPTVSAPFMHRKGKEISALSFFPETSSRSAQDTFYPFYGLGIYERALFQRQRGFDSHIISDYWQFFDFAARCWLCGYPVLATPSLGFRFTSRLSVVEDRTLPIGIDRMYTKLLGVHQIKGKNFMNPRLSRLDKDVQEELRSRLILLYKVDFSMLIAQWRTPG</sequence>
<name>F4GIK8_PARC1</name>
<dbReference type="eggNOG" id="COG1216">
    <property type="taxonomic scope" value="Bacteria"/>
</dbReference>
<keyword evidence="2" id="KW-1185">Reference proteome</keyword>
<dbReference type="STRING" id="760011.Spico_0918"/>
<dbReference type="KEGG" id="scc:Spico_0918"/>
<dbReference type="HOGENOM" id="CLU_908832_0_0_12"/>
<evidence type="ECO:0000313" key="2">
    <source>
        <dbReference type="Proteomes" id="UP000007939"/>
    </source>
</evidence>
<dbReference type="OrthoDB" id="355867at2"/>
<reference evidence="2" key="1">
    <citation type="submission" date="2011-04" db="EMBL/GenBank/DDBJ databases">
        <title>The complete genome of Spirochaeta coccoides DSM 17374.</title>
        <authorList>
            <person name="Lucas S."/>
            <person name="Copeland A."/>
            <person name="Lapidus A."/>
            <person name="Bruce D."/>
            <person name="Goodwin L."/>
            <person name="Pitluck S."/>
            <person name="Peters L."/>
            <person name="Kyrpides N."/>
            <person name="Mavromatis K."/>
            <person name="Pagani I."/>
            <person name="Ivanova N."/>
            <person name="Ovchinnikova G."/>
            <person name="Lu M."/>
            <person name="Detter J.C."/>
            <person name="Tapia R."/>
            <person name="Han C."/>
            <person name="Land M."/>
            <person name="Hauser L."/>
            <person name="Markowitz V."/>
            <person name="Cheng J.-F."/>
            <person name="Hugenholtz P."/>
            <person name="Woyke T."/>
            <person name="Wu D."/>
            <person name="Spring S."/>
            <person name="Schroeder M."/>
            <person name="Brambilla E."/>
            <person name="Klenk H.-P."/>
            <person name="Eisen J.A."/>
        </authorList>
    </citation>
    <scope>NUCLEOTIDE SEQUENCE [LARGE SCALE GENOMIC DNA]</scope>
    <source>
        <strain evidence="2">ATCC BAA-1237 / DSM 17374 / SPN1</strain>
    </source>
</reference>
<dbReference type="AlphaFoldDB" id="F4GIK8"/>
<dbReference type="RefSeq" id="WP_013739538.1">
    <property type="nucleotide sequence ID" value="NC_015436.1"/>
</dbReference>
<organism evidence="1 2">
    <name type="scientific">Parasphaerochaeta coccoides (strain ATCC BAA-1237 / DSM 17374 / SPN1)</name>
    <name type="common">Sphaerochaeta coccoides</name>
    <dbReference type="NCBI Taxonomy" id="760011"/>
    <lineage>
        <taxon>Bacteria</taxon>
        <taxon>Pseudomonadati</taxon>
        <taxon>Spirochaetota</taxon>
        <taxon>Spirochaetia</taxon>
        <taxon>Spirochaetales</taxon>
        <taxon>Sphaerochaetaceae</taxon>
        <taxon>Parasphaerochaeta</taxon>
    </lineage>
</organism>
<evidence type="ECO:0008006" key="3">
    <source>
        <dbReference type="Google" id="ProtNLM"/>
    </source>
</evidence>
<accession>F4GIK8</accession>
<evidence type="ECO:0000313" key="1">
    <source>
        <dbReference type="EMBL" id="AEC02142.1"/>
    </source>
</evidence>
<reference evidence="1 2" key="2">
    <citation type="journal article" date="2012" name="Stand. Genomic Sci.">
        <title>Complete genome sequence of the termite hindgut bacterium Spirochaeta coccoides type strain (SPN1(T)), reclassification in the genus Sphaerochaeta as Sphaerochaeta coccoides comb. nov. and emendations of the family Spirochaetaceae and the genus Sphaerochaeta.</title>
        <authorList>
            <person name="Abt B."/>
            <person name="Han C."/>
            <person name="Scheuner C."/>
            <person name="Lu M."/>
            <person name="Lapidus A."/>
            <person name="Nolan M."/>
            <person name="Lucas S."/>
            <person name="Hammon N."/>
            <person name="Deshpande S."/>
            <person name="Cheng J.F."/>
            <person name="Tapia R."/>
            <person name="Goodwin L.A."/>
            <person name="Pitluck S."/>
            <person name="Liolios K."/>
            <person name="Pagani I."/>
            <person name="Ivanova N."/>
            <person name="Mavromatis K."/>
            <person name="Mikhailova N."/>
            <person name="Huntemann M."/>
            <person name="Pati A."/>
            <person name="Chen A."/>
            <person name="Palaniappan K."/>
            <person name="Land M."/>
            <person name="Hauser L."/>
            <person name="Brambilla E.M."/>
            <person name="Rohde M."/>
            <person name="Spring S."/>
            <person name="Gronow S."/>
            <person name="Goker M."/>
            <person name="Woyke T."/>
            <person name="Bristow J."/>
            <person name="Eisen J.A."/>
            <person name="Markowitz V."/>
            <person name="Hugenholtz P."/>
            <person name="Kyrpides N.C."/>
            <person name="Klenk H.P."/>
            <person name="Detter J.C."/>
        </authorList>
    </citation>
    <scope>NUCLEOTIDE SEQUENCE [LARGE SCALE GENOMIC DNA]</scope>
    <source>
        <strain evidence="2">ATCC BAA-1237 / DSM 17374 / SPN1</strain>
    </source>
</reference>
<gene>
    <name evidence="1" type="ordered locus">Spico_0918</name>
</gene>
<proteinExistence type="predicted"/>
<protein>
    <recommendedName>
        <fullName evidence="3">Glycosyl transferase family 2</fullName>
    </recommendedName>
</protein>
<dbReference type="Proteomes" id="UP000007939">
    <property type="component" value="Chromosome"/>
</dbReference>
<dbReference type="InterPro" id="IPR029044">
    <property type="entry name" value="Nucleotide-diphossugar_trans"/>
</dbReference>